<dbReference type="Proteomes" id="UP000263596">
    <property type="component" value="Unassembled WGS sequence"/>
</dbReference>
<proteinExistence type="predicted"/>
<protein>
    <submittedName>
        <fullName evidence="1">Uncharacterized protein</fullName>
    </submittedName>
</protein>
<evidence type="ECO:0000313" key="1">
    <source>
        <dbReference type="EMBL" id="HCK30097.1"/>
    </source>
</evidence>
<gene>
    <name evidence="1" type="ORF">DHW29_07845</name>
</gene>
<accession>A0A3D2SKX5</accession>
<reference evidence="1 2" key="1">
    <citation type="journal article" date="2018" name="Nat. Biotechnol.">
        <title>A standardized bacterial taxonomy based on genome phylogeny substantially revises the tree of life.</title>
        <authorList>
            <person name="Parks D.H."/>
            <person name="Chuvochina M."/>
            <person name="Waite D.W."/>
            <person name="Rinke C."/>
            <person name="Skarshewski A."/>
            <person name="Chaumeil P.A."/>
            <person name="Hugenholtz P."/>
        </authorList>
    </citation>
    <scope>NUCLEOTIDE SEQUENCE [LARGE SCALE GENOMIC DNA]</scope>
    <source>
        <strain evidence="1">UBA9669</strain>
    </source>
</reference>
<sequence length="115" mass="13885">MEINQLEPTEIIRDEIGAWIHPEYRKYLDKHHDNQEWISQTEWDEMKRYFNIKTVMLWMEASVSEDDWEIMMDSNDIQKWEPIAPHGFFLIDIGFSEDDAYALFAREILKESEVA</sequence>
<evidence type="ECO:0000313" key="2">
    <source>
        <dbReference type="Proteomes" id="UP000263596"/>
    </source>
</evidence>
<dbReference type="EMBL" id="DPVE01000144">
    <property type="protein sequence ID" value="HCK30097.1"/>
    <property type="molecule type" value="Genomic_DNA"/>
</dbReference>
<name>A0A3D2SKX5_9GAMM</name>
<organism evidence="1 2">
    <name type="scientific">Acinetobacter ursingii</name>
    <dbReference type="NCBI Taxonomy" id="108980"/>
    <lineage>
        <taxon>Bacteria</taxon>
        <taxon>Pseudomonadati</taxon>
        <taxon>Pseudomonadota</taxon>
        <taxon>Gammaproteobacteria</taxon>
        <taxon>Moraxellales</taxon>
        <taxon>Moraxellaceae</taxon>
        <taxon>Acinetobacter</taxon>
    </lineage>
</organism>
<dbReference type="AlphaFoldDB" id="A0A3D2SKX5"/>
<comment type="caution">
    <text evidence="1">The sequence shown here is derived from an EMBL/GenBank/DDBJ whole genome shotgun (WGS) entry which is preliminary data.</text>
</comment>